<evidence type="ECO:0000256" key="1">
    <source>
        <dbReference type="SAM" id="MobiDB-lite"/>
    </source>
</evidence>
<accession>E4V2R3</accession>
<dbReference type="OrthoDB" id="5296964at2759"/>
<sequence>MSYSPDVPIDIFVCYGKPRDALYPHWMLMGPGKPVDSPGIQSREYLGSIDPKFSKKITAAAHLVPAQQCQKYVVSLVAELEQRQLLPSGHAARLNRRVHMSATARGYAQKHPVPPPQINSLGMSTAHSSSPRGTRQIKPPRLKRVQNSIATIS</sequence>
<feature type="compositionally biased region" description="Polar residues" evidence="1">
    <location>
        <begin position="118"/>
        <end position="133"/>
    </location>
</feature>
<organism evidence="3">
    <name type="scientific">Arthroderma gypseum (strain ATCC MYA-4604 / CBS 118893)</name>
    <name type="common">Microsporum gypseum</name>
    <dbReference type="NCBI Taxonomy" id="535722"/>
    <lineage>
        <taxon>Eukaryota</taxon>
        <taxon>Fungi</taxon>
        <taxon>Dikarya</taxon>
        <taxon>Ascomycota</taxon>
        <taxon>Pezizomycotina</taxon>
        <taxon>Eurotiomycetes</taxon>
        <taxon>Eurotiomycetidae</taxon>
        <taxon>Onygenales</taxon>
        <taxon>Arthrodermataceae</taxon>
        <taxon>Nannizzia</taxon>
    </lineage>
</organism>
<proteinExistence type="predicted"/>
<reference evidence="3" key="1">
    <citation type="journal article" date="2012" name="MBio">
        <title>Comparative genome analysis of Trichophyton rubrum and related dermatophytes reveals candidate genes involved in infection.</title>
        <authorList>
            <person name="Martinez D.A."/>
            <person name="Oliver B.G."/>
            <person name="Graeser Y."/>
            <person name="Goldberg J.M."/>
            <person name="Li W."/>
            <person name="Martinez-Rossi N.M."/>
            <person name="Monod M."/>
            <person name="Shelest E."/>
            <person name="Barton R.C."/>
            <person name="Birch E."/>
            <person name="Brakhage A.A."/>
            <person name="Chen Z."/>
            <person name="Gurr S.J."/>
            <person name="Heiman D."/>
            <person name="Heitman J."/>
            <person name="Kosti I."/>
            <person name="Rossi A."/>
            <person name="Saif S."/>
            <person name="Samalova M."/>
            <person name="Saunders C.W."/>
            <person name="Shea T."/>
            <person name="Summerbell R.C."/>
            <person name="Xu J."/>
            <person name="Young S."/>
            <person name="Zeng Q."/>
            <person name="Birren B.W."/>
            <person name="Cuomo C.A."/>
            <person name="White T.C."/>
        </authorList>
    </citation>
    <scope>NUCLEOTIDE SEQUENCE [LARGE SCALE GENOMIC DNA]</scope>
    <source>
        <strain evidence="3">ATCC MYA-4604 / CBS 118893</strain>
    </source>
</reference>
<dbReference type="EMBL" id="DS989827">
    <property type="protein sequence ID" value="EFR03625.1"/>
    <property type="molecule type" value="Genomic_DNA"/>
</dbReference>
<dbReference type="InParanoid" id="E4V2R3"/>
<dbReference type="STRING" id="535722.E4V2R3"/>
<feature type="region of interest" description="Disordered" evidence="1">
    <location>
        <begin position="105"/>
        <end position="153"/>
    </location>
</feature>
<evidence type="ECO:0000313" key="2">
    <source>
        <dbReference type="EMBL" id="EFR03625.1"/>
    </source>
</evidence>
<dbReference type="HOGENOM" id="CLU_1636637_0_0_1"/>
<dbReference type="RefSeq" id="XP_003170633.1">
    <property type="nucleotide sequence ID" value="XM_003170585.1"/>
</dbReference>
<evidence type="ECO:0000313" key="3">
    <source>
        <dbReference type="Proteomes" id="UP000002669"/>
    </source>
</evidence>
<dbReference type="GeneID" id="10025874"/>
<dbReference type="VEuPathDB" id="FungiDB:MGYG_06619"/>
<keyword evidence="3" id="KW-1185">Reference proteome</keyword>
<dbReference type="Proteomes" id="UP000002669">
    <property type="component" value="Unassembled WGS sequence"/>
</dbReference>
<protein>
    <submittedName>
        <fullName evidence="2">Uncharacterized protein</fullName>
    </submittedName>
</protein>
<name>E4V2R3_ARTGP</name>
<gene>
    <name evidence="2" type="ORF">MGYG_06619</name>
</gene>
<dbReference type="eggNOG" id="ENOG502STPI">
    <property type="taxonomic scope" value="Eukaryota"/>
</dbReference>
<dbReference type="AlphaFoldDB" id="E4V2R3"/>